<accession>A0AAJ7SVL8</accession>
<dbReference type="FunFam" id="2.60.40.10:FF:000246">
    <property type="entry name" value="Fibroblast growth factor receptor like 1"/>
    <property type="match status" value="1"/>
</dbReference>
<dbReference type="PANTHER" id="PTHR19890">
    <property type="entry name" value="FIBROBLAST GROWTH FACTOR RECEPTOR"/>
    <property type="match status" value="1"/>
</dbReference>
<keyword evidence="2" id="KW-1133">Transmembrane helix</keyword>
<proteinExistence type="predicted"/>
<evidence type="ECO:0000256" key="2">
    <source>
        <dbReference type="SAM" id="Phobius"/>
    </source>
</evidence>
<dbReference type="FunFam" id="2.60.40.10:FF:000593">
    <property type="entry name" value="Fibroblast growth factor receptor-like 1"/>
    <property type="match status" value="1"/>
</dbReference>
<keyword evidence="5" id="KW-1185">Reference proteome</keyword>
<dbReference type="SMART" id="SM00408">
    <property type="entry name" value="IGc2"/>
    <property type="match status" value="3"/>
</dbReference>
<dbReference type="Pfam" id="PF07679">
    <property type="entry name" value="I-set"/>
    <property type="match status" value="1"/>
</dbReference>
<protein>
    <submittedName>
        <fullName evidence="6 7">Fibroblast growth factor receptor-like 1</fullName>
    </submittedName>
</protein>
<dbReference type="InterPro" id="IPR036179">
    <property type="entry name" value="Ig-like_dom_sf"/>
</dbReference>
<evidence type="ECO:0000313" key="7">
    <source>
        <dbReference type="RefSeq" id="XP_032806319.1"/>
    </source>
</evidence>
<dbReference type="InterPro" id="IPR013098">
    <property type="entry name" value="Ig_I-set"/>
</dbReference>
<keyword evidence="3" id="KW-0732">Signal</keyword>
<evidence type="ECO:0000256" key="1">
    <source>
        <dbReference type="SAM" id="MobiDB-lite"/>
    </source>
</evidence>
<dbReference type="Proteomes" id="UP001318040">
    <property type="component" value="Chromosome 9"/>
</dbReference>
<feature type="region of interest" description="Disordered" evidence="1">
    <location>
        <begin position="487"/>
        <end position="511"/>
    </location>
</feature>
<dbReference type="AlphaFoldDB" id="A0AAJ7SVL8"/>
<feature type="signal peptide" evidence="3">
    <location>
        <begin position="1"/>
        <end position="22"/>
    </location>
</feature>
<evidence type="ECO:0000259" key="4">
    <source>
        <dbReference type="PROSITE" id="PS50835"/>
    </source>
</evidence>
<dbReference type="SMART" id="SM00409">
    <property type="entry name" value="IG"/>
    <property type="match status" value="3"/>
</dbReference>
<evidence type="ECO:0000313" key="5">
    <source>
        <dbReference type="Proteomes" id="UP001318040"/>
    </source>
</evidence>
<gene>
    <name evidence="6 7" type="primary">LOC116940512</name>
</gene>
<sequence>MSYHLHALLLVLCCIHLHAVNAKGPPRVSERVSERVLARVGRTLKLSCPVEGDPPPLIMWSKDGRNIHSGWMRYRVLRDGLRVTELEPDDAGVFTCQATNGFGSVTINYSLAVIEEGSTGSSGALRTSVINARTGEDGHLGKAGMKPRFTQPAKMRRRVIARPVGSSVRLKCNAGGSPRPDVVWFKDEHVFGDAGPSPTAAPLALDVRAAARGDGDGMPPDLRKAQGKKRWTLILRSLRPEDAGRYTCRVSNRFGEISATYKIDVIERMRSKPVLTGTHPVNTTVDFGGSTSLQCKVRSDVKPVIQWLKRVEPGGVHGLNSTIDVRGQRFAVLPTGEVWSRPDGSYLNKLVIVRARAEDAGMYICLGANSMGYSFRSAFLTVQSDPTKMKREPLPTASSLPWPAIVGIPTGVCLLLAMATFWLCRHHNRCRLCRPSSPAGQGAPLPGSPDAQRFHQQALPHLQQLQQHHQQQQQQQQQQQLQYGHINGKRGGERTASAQATLSEKEGSSLAGVPEECALPTAAGIAQTPRTFSPSKFYHMDVHSHYHAHAEGKVQEHQYVHYKC</sequence>
<organism evidence="5 7">
    <name type="scientific">Petromyzon marinus</name>
    <name type="common">Sea lamprey</name>
    <dbReference type="NCBI Taxonomy" id="7757"/>
    <lineage>
        <taxon>Eukaryota</taxon>
        <taxon>Metazoa</taxon>
        <taxon>Chordata</taxon>
        <taxon>Craniata</taxon>
        <taxon>Vertebrata</taxon>
        <taxon>Cyclostomata</taxon>
        <taxon>Hyperoartia</taxon>
        <taxon>Petromyzontiformes</taxon>
        <taxon>Petromyzontidae</taxon>
        <taxon>Petromyzon</taxon>
    </lineage>
</organism>
<dbReference type="InterPro" id="IPR052615">
    <property type="entry name" value="FGFRL"/>
</dbReference>
<dbReference type="InterPro" id="IPR003598">
    <property type="entry name" value="Ig_sub2"/>
</dbReference>
<keyword evidence="2" id="KW-0472">Membrane</keyword>
<dbReference type="PANTHER" id="PTHR19890:SF10">
    <property type="entry name" value="FIBROBLAST GROWTH FACTOR RECEPTOR-LIKE 1"/>
    <property type="match status" value="1"/>
</dbReference>
<feature type="domain" description="Ig-like" evidence="4">
    <location>
        <begin position="273"/>
        <end position="381"/>
    </location>
</feature>
<reference evidence="6 7" key="1">
    <citation type="submission" date="2025-04" db="UniProtKB">
        <authorList>
            <consortium name="RefSeq"/>
        </authorList>
    </citation>
    <scope>IDENTIFICATION</scope>
    <source>
        <tissue evidence="6 7">Sperm</tissue>
    </source>
</reference>
<dbReference type="GO" id="GO:0005007">
    <property type="term" value="F:fibroblast growth factor receptor activity"/>
    <property type="evidence" value="ECO:0007669"/>
    <property type="project" value="TreeGrafter"/>
</dbReference>
<dbReference type="GO" id="GO:0005886">
    <property type="term" value="C:plasma membrane"/>
    <property type="evidence" value="ECO:0007669"/>
    <property type="project" value="TreeGrafter"/>
</dbReference>
<dbReference type="Pfam" id="PF13927">
    <property type="entry name" value="Ig_3"/>
    <property type="match status" value="2"/>
</dbReference>
<feature type="chain" id="PRO_5044709280" evidence="3">
    <location>
        <begin position="23"/>
        <end position="564"/>
    </location>
</feature>
<evidence type="ECO:0000256" key="3">
    <source>
        <dbReference type="SAM" id="SignalP"/>
    </source>
</evidence>
<name>A0AAJ7SVL8_PETMA</name>
<dbReference type="SUPFAM" id="SSF48726">
    <property type="entry name" value="Immunoglobulin"/>
    <property type="match status" value="3"/>
</dbReference>
<dbReference type="Gene3D" id="2.60.40.10">
    <property type="entry name" value="Immunoglobulins"/>
    <property type="match status" value="3"/>
</dbReference>
<dbReference type="PROSITE" id="PS50835">
    <property type="entry name" value="IG_LIKE"/>
    <property type="match status" value="3"/>
</dbReference>
<feature type="transmembrane region" description="Helical" evidence="2">
    <location>
        <begin position="400"/>
        <end position="424"/>
    </location>
</feature>
<dbReference type="InterPro" id="IPR003599">
    <property type="entry name" value="Ig_sub"/>
</dbReference>
<dbReference type="RefSeq" id="XP_032806319.1">
    <property type="nucleotide sequence ID" value="XM_032950428.1"/>
</dbReference>
<dbReference type="GO" id="GO:0017134">
    <property type="term" value="F:fibroblast growth factor binding"/>
    <property type="evidence" value="ECO:0007669"/>
    <property type="project" value="TreeGrafter"/>
</dbReference>
<dbReference type="InterPro" id="IPR013783">
    <property type="entry name" value="Ig-like_fold"/>
</dbReference>
<dbReference type="RefSeq" id="XP_032806318.1">
    <property type="nucleotide sequence ID" value="XM_032950427.1"/>
</dbReference>
<evidence type="ECO:0000313" key="6">
    <source>
        <dbReference type="RefSeq" id="XP_032806318.1"/>
    </source>
</evidence>
<dbReference type="KEGG" id="pmrn:116940512"/>
<feature type="domain" description="Ig-like" evidence="4">
    <location>
        <begin position="26"/>
        <end position="112"/>
    </location>
</feature>
<feature type="domain" description="Ig-like" evidence="4">
    <location>
        <begin position="147"/>
        <end position="264"/>
    </location>
</feature>
<dbReference type="InterPro" id="IPR007110">
    <property type="entry name" value="Ig-like_dom"/>
</dbReference>
<keyword evidence="2" id="KW-0812">Transmembrane</keyword>